<comment type="caution">
    <text evidence="4">The sequence shown here is derived from an EMBL/GenBank/DDBJ whole genome shotgun (WGS) entry which is preliminary data.</text>
</comment>
<proteinExistence type="inferred from homology"/>
<sequence length="736" mass="81937">MNFLNSTLRASSLFTSGLFKKMGVIALLIVISPFAFAAPVIGHSQGLKGGISNLSVAGWACELGVEESIVVNLYAGATRSSASLIESRLANAGSEAAVDRRCKTQGDHRFAFYIAQSVVFEYSGMNLYLEAQGSESSSTATLMQARLPEHPATKVTGFFDGIKQANGAYFAMGWACQTGVDLPISIEISTTSQSGERIVLIDDAKTGVIAEDAVLNNCKSDAGKHRFRTKIPEELISAYGGQALQIAAKAALGDDRRTLFQIKTITLPKTLPKLVSDDVPPNVVFIFTDDQGYADLSVQDALDDVYTPNIDALAANGVRFTNGYITAPQCSPSRAAMLTGIYQQRFKMDENQHIPMSLEVSTLANRFQDADYATGMLGKWHLEIMNTSQEWGRENYPDMVPFRAQNVPLEERLDYFPHRRGFDEMFAGYSGVYLRNMTDRAQRVEVETHVNNTFRVDLVNELSLSFVDKYWRKPFFLYLSPYAPHVPLEATQKYLDRFPEDMPTRRRYALAMMSAIDDGVGNLVEKLDNYNILDNTIIVFLSDNGAPLGDDMTDAPIKRRGEAWNGSRNDPFTGEKGMLTEGALRVPFIMHWPKRIAGGLEIDTPVSALDAAYTAMNETVGGDLSELDGIDLMPLFNGDASAFEERPLFWRFYFQRAVRKGNWKYMQAGIAREYLFDMTQADPEAVNLINSYPEIANELRAEYWQWAGQMPRPEPLVEIPKPFANRVDLYLPPASQ</sequence>
<protein>
    <submittedName>
        <fullName evidence="4">Sulfatase</fullName>
    </submittedName>
</protein>
<dbReference type="InterPro" id="IPR050738">
    <property type="entry name" value="Sulfatase"/>
</dbReference>
<comment type="similarity">
    <text evidence="1">Belongs to the sulfatase family.</text>
</comment>
<dbReference type="RefSeq" id="WP_382407093.1">
    <property type="nucleotide sequence ID" value="NZ_JBHSGU010000002.1"/>
</dbReference>
<dbReference type="Gene3D" id="3.30.1120.10">
    <property type="match status" value="1"/>
</dbReference>
<evidence type="ECO:0000259" key="3">
    <source>
        <dbReference type="Pfam" id="PF00884"/>
    </source>
</evidence>
<evidence type="ECO:0000313" key="5">
    <source>
        <dbReference type="Proteomes" id="UP001595897"/>
    </source>
</evidence>
<dbReference type="PANTHER" id="PTHR42693">
    <property type="entry name" value="ARYLSULFATASE FAMILY MEMBER"/>
    <property type="match status" value="1"/>
</dbReference>
<evidence type="ECO:0000313" key="4">
    <source>
        <dbReference type="EMBL" id="MFC4700029.1"/>
    </source>
</evidence>
<keyword evidence="5" id="KW-1185">Reference proteome</keyword>
<dbReference type="InterPro" id="IPR000917">
    <property type="entry name" value="Sulfatase_N"/>
</dbReference>
<gene>
    <name evidence="4" type="ORF">ACFO4O_07680</name>
</gene>
<reference evidence="5" key="1">
    <citation type="journal article" date="2019" name="Int. J. Syst. Evol. Microbiol.">
        <title>The Global Catalogue of Microorganisms (GCM) 10K type strain sequencing project: providing services to taxonomists for standard genome sequencing and annotation.</title>
        <authorList>
            <consortium name="The Broad Institute Genomics Platform"/>
            <consortium name="The Broad Institute Genome Sequencing Center for Infectious Disease"/>
            <person name="Wu L."/>
            <person name="Ma J."/>
        </authorList>
    </citation>
    <scope>NUCLEOTIDE SEQUENCE [LARGE SCALE GENOMIC DNA]</scope>
    <source>
        <strain evidence="5">KACC 12507</strain>
    </source>
</reference>
<organism evidence="4 5">
    <name type="scientific">Glaciecola siphonariae</name>
    <dbReference type="NCBI Taxonomy" id="521012"/>
    <lineage>
        <taxon>Bacteria</taxon>
        <taxon>Pseudomonadati</taxon>
        <taxon>Pseudomonadota</taxon>
        <taxon>Gammaproteobacteria</taxon>
        <taxon>Alteromonadales</taxon>
        <taxon>Alteromonadaceae</taxon>
        <taxon>Glaciecola</taxon>
    </lineage>
</organism>
<dbReference type="Pfam" id="PF00884">
    <property type="entry name" value="Sulfatase"/>
    <property type="match status" value="1"/>
</dbReference>
<dbReference type="PANTHER" id="PTHR42693:SF53">
    <property type="entry name" value="ENDO-4-O-SULFATASE"/>
    <property type="match status" value="1"/>
</dbReference>
<dbReference type="SUPFAM" id="SSF53649">
    <property type="entry name" value="Alkaline phosphatase-like"/>
    <property type="match status" value="1"/>
</dbReference>
<accession>A0ABV9LV08</accession>
<dbReference type="Proteomes" id="UP001595897">
    <property type="component" value="Unassembled WGS sequence"/>
</dbReference>
<dbReference type="Gene3D" id="3.40.720.10">
    <property type="entry name" value="Alkaline Phosphatase, subunit A"/>
    <property type="match status" value="1"/>
</dbReference>
<dbReference type="EMBL" id="JBHSGU010000002">
    <property type="protein sequence ID" value="MFC4700029.1"/>
    <property type="molecule type" value="Genomic_DNA"/>
</dbReference>
<dbReference type="InterPro" id="IPR017850">
    <property type="entry name" value="Alkaline_phosphatase_core_sf"/>
</dbReference>
<keyword evidence="2" id="KW-0378">Hydrolase</keyword>
<name>A0ABV9LV08_9ALTE</name>
<feature type="domain" description="Sulfatase N-terminal" evidence="3">
    <location>
        <begin position="281"/>
        <end position="616"/>
    </location>
</feature>
<evidence type="ECO:0000256" key="1">
    <source>
        <dbReference type="ARBA" id="ARBA00008779"/>
    </source>
</evidence>
<evidence type="ECO:0000256" key="2">
    <source>
        <dbReference type="ARBA" id="ARBA00022801"/>
    </source>
</evidence>